<evidence type="ECO:0000313" key="2">
    <source>
        <dbReference type="Proteomes" id="UP000240536"/>
    </source>
</evidence>
<sequence length="363" mass="42201">MKKLHAELNYRIHPASINNTLYVYADESLFGKTLLVYVTTTLDELEEHEEELPVLDRGTTVYHELLELDITTINLRSINLPNGHTYEVNVHVLDDNDESVAEVKDLLVHHPEDFDLEKHLKNNAQTALDRFEVITGGLNYWGGEDVTLFDSYIAGRQLEIRSVVGRWVLTTYLALEEIEVVDSAPTFQELFKRIKGNGDLKDIIDSGLLFEHFMSPITFDKTTKVFNSRVRLMEDFVFKNIDDHIEETRTVVETQVPPEVETEEDLDKFIEDAITSINPKFSILDYMSFVGELAGRFEEGFDQVIDRRLFLNLFSSNFVKHLKGFDIEPEWLERDYYLSFHLRDGKWEYEGNQNVKELLEHVS</sequence>
<dbReference type="EMBL" id="MG720308">
    <property type="protein sequence ID" value="AUR80978.1"/>
    <property type="molecule type" value="Genomic_DNA"/>
</dbReference>
<protein>
    <submittedName>
        <fullName evidence="1">Uncharacterized protein</fullName>
    </submittedName>
</protein>
<accession>A0A2I7QHY2</accession>
<proteinExistence type="predicted"/>
<reference evidence="2" key="1">
    <citation type="submission" date="2017-12" db="EMBL/GenBank/DDBJ databases">
        <title>Phage resistance in Vibrio sp. unravels a complex metabolic adaptation strategy.</title>
        <authorList>
            <person name="Skliros D."/>
            <person name="Kalatzis P.G."/>
            <person name="Katharios P."/>
            <person name="Flemetakis E."/>
        </authorList>
    </citation>
    <scope>NUCLEOTIDE SEQUENCE [LARGE SCALE GENOMIC DNA]</scope>
</reference>
<organism evidence="1 2">
    <name type="scientific">Vibrio phage Aphrodite1</name>
    <dbReference type="NCBI Taxonomy" id="2070057"/>
    <lineage>
        <taxon>Viruses</taxon>
        <taxon>Duplodnaviria</taxon>
        <taxon>Heunggongvirae</taxon>
        <taxon>Uroviricota</taxon>
        <taxon>Caudoviricetes</taxon>
        <taxon>Chimalliviridae</taxon>
        <taxon>Gorgonvirinae</taxon>
        <taxon>Aphroditevirus</taxon>
        <taxon>Aphroditevirus aphrodite1</taxon>
    </lineage>
</organism>
<name>A0A2I7QHY2_9CAUD</name>
<evidence type="ECO:0000313" key="1">
    <source>
        <dbReference type="EMBL" id="AUR80978.1"/>
    </source>
</evidence>
<gene>
    <name evidence="1" type="ORF">Aphrodite1_0014</name>
</gene>
<keyword evidence="2" id="KW-1185">Reference proteome</keyword>
<dbReference type="Proteomes" id="UP000240536">
    <property type="component" value="Segment"/>
</dbReference>